<keyword evidence="10" id="KW-0472">Membrane</keyword>
<dbReference type="GO" id="GO:0005665">
    <property type="term" value="C:RNA polymerase II, core complex"/>
    <property type="evidence" value="ECO:0007669"/>
    <property type="project" value="UniProtKB-ARBA"/>
</dbReference>
<dbReference type="GO" id="GO:0000419">
    <property type="term" value="C:RNA polymerase V complex"/>
    <property type="evidence" value="ECO:0007669"/>
    <property type="project" value="UniProtKB-ARBA"/>
</dbReference>
<dbReference type="PANTHER" id="PTHR46856:SF1">
    <property type="entry name" value="PX DOMAIN-CONTAINING PROTEIN EREL1-RELATED"/>
    <property type="match status" value="1"/>
</dbReference>
<dbReference type="InterPro" id="IPR006110">
    <property type="entry name" value="Pol_omega/Rpo6/RPB6"/>
</dbReference>
<dbReference type="GO" id="GO:0015031">
    <property type="term" value="P:protein transport"/>
    <property type="evidence" value="ECO:0007669"/>
    <property type="project" value="UniProtKB-KW"/>
</dbReference>
<evidence type="ECO:0000256" key="1">
    <source>
        <dbReference type="ARBA" id="ARBA00004123"/>
    </source>
</evidence>
<dbReference type="PIRSF" id="PIRSF000778">
    <property type="entry name" value="RpoK/RPB6"/>
    <property type="match status" value="1"/>
</dbReference>
<evidence type="ECO:0000256" key="7">
    <source>
        <dbReference type="ARBA" id="ARBA00022753"/>
    </source>
</evidence>
<comment type="caution">
    <text evidence="18">The sequence shown here is derived from an EMBL/GenBank/DDBJ whole genome shotgun (WGS) entry which is preliminary data.</text>
</comment>
<evidence type="ECO:0000256" key="13">
    <source>
        <dbReference type="ARBA" id="ARBA00025773"/>
    </source>
</evidence>
<evidence type="ECO:0000256" key="10">
    <source>
        <dbReference type="ARBA" id="ARBA00023136"/>
    </source>
</evidence>
<comment type="function">
    <text evidence="14">Acts as an effector of RABF2A and RABF2B. Involved in vacuolar transport of storage proteins. Regulates membrane trafficking to protein storage vacuoles (PSVs). Binds specifically to phosphatidylinositol 3-monophosphate (PtdIns3P).</text>
</comment>
<name>A0A5A7TBT6_CUCMM</name>
<dbReference type="NCBIfam" id="NF002208">
    <property type="entry name" value="PRK01099.1-3"/>
    <property type="match status" value="1"/>
</dbReference>
<dbReference type="FunFam" id="3.30.1520.10:FF:000060">
    <property type="entry name" value="Phox (PX) domain-containing protein"/>
    <property type="match status" value="1"/>
</dbReference>
<dbReference type="GO" id="GO:0003677">
    <property type="term" value="F:DNA binding"/>
    <property type="evidence" value="ECO:0007669"/>
    <property type="project" value="InterPro"/>
</dbReference>
<dbReference type="PROSITE" id="PS50195">
    <property type="entry name" value="PX"/>
    <property type="match status" value="1"/>
</dbReference>
<dbReference type="InterPro" id="IPR044588">
    <property type="entry name" value="EREX-like"/>
</dbReference>
<keyword evidence="12" id="KW-0539">Nucleus</keyword>
<feature type="region of interest" description="Disordered" evidence="16">
    <location>
        <begin position="1"/>
        <end position="25"/>
    </location>
</feature>
<keyword evidence="11" id="KW-0804">Transcription</keyword>
<feature type="region of interest" description="Disordered" evidence="16">
    <location>
        <begin position="783"/>
        <end position="832"/>
    </location>
</feature>
<evidence type="ECO:0000313" key="19">
    <source>
        <dbReference type="Proteomes" id="UP000321393"/>
    </source>
</evidence>
<comment type="subcellular location">
    <subcellularLocation>
        <location evidence="3">Cytoplasm</location>
        <location evidence="3">Cytosol</location>
    </subcellularLocation>
    <subcellularLocation>
        <location evidence="2">Endosome membrane</location>
        <topology evidence="2">Peripheral membrane protein</topology>
    </subcellularLocation>
    <subcellularLocation>
        <location evidence="1">Nucleus</location>
    </subcellularLocation>
</comment>
<dbReference type="SMART" id="SM01409">
    <property type="entry name" value="RNA_pol_Rpb6"/>
    <property type="match status" value="1"/>
</dbReference>
<dbReference type="PIRSF" id="PIRSF500154">
    <property type="entry name" value="RPB6"/>
    <property type="match status" value="1"/>
</dbReference>
<dbReference type="OrthoDB" id="76516at2759"/>
<evidence type="ECO:0000256" key="9">
    <source>
        <dbReference type="ARBA" id="ARBA00023054"/>
    </source>
</evidence>
<evidence type="ECO:0000256" key="16">
    <source>
        <dbReference type="SAM" id="MobiDB-lite"/>
    </source>
</evidence>
<keyword evidence="9 15" id="KW-0175">Coiled coil</keyword>
<dbReference type="InterPro" id="IPR028363">
    <property type="entry name" value="RPB6"/>
</dbReference>
<organism evidence="18 19">
    <name type="scientific">Cucumis melo var. makuwa</name>
    <name type="common">Oriental melon</name>
    <dbReference type="NCBI Taxonomy" id="1194695"/>
    <lineage>
        <taxon>Eukaryota</taxon>
        <taxon>Viridiplantae</taxon>
        <taxon>Streptophyta</taxon>
        <taxon>Embryophyta</taxon>
        <taxon>Tracheophyta</taxon>
        <taxon>Spermatophyta</taxon>
        <taxon>Magnoliopsida</taxon>
        <taxon>eudicotyledons</taxon>
        <taxon>Gunneridae</taxon>
        <taxon>Pentapetalae</taxon>
        <taxon>rosids</taxon>
        <taxon>fabids</taxon>
        <taxon>Cucurbitales</taxon>
        <taxon>Cucurbitaceae</taxon>
        <taxon>Benincaseae</taxon>
        <taxon>Cucumis</taxon>
    </lineage>
</organism>
<evidence type="ECO:0000259" key="17">
    <source>
        <dbReference type="PROSITE" id="PS50195"/>
    </source>
</evidence>
<dbReference type="EMBL" id="SSTE01018688">
    <property type="protein sequence ID" value="KAA0038819.1"/>
    <property type="molecule type" value="Genomic_DNA"/>
</dbReference>
<dbReference type="GO" id="GO:0005829">
    <property type="term" value="C:cytosol"/>
    <property type="evidence" value="ECO:0007669"/>
    <property type="project" value="UniProtKB-SubCell"/>
</dbReference>
<keyword evidence="6" id="KW-0963">Cytoplasm</keyword>
<feature type="coiled-coil region" evidence="15">
    <location>
        <begin position="499"/>
        <end position="586"/>
    </location>
</feature>
<evidence type="ECO:0000313" key="18">
    <source>
        <dbReference type="EMBL" id="KAA0038819.1"/>
    </source>
</evidence>
<sequence>MMLNRSPPKHRHDGTSPLPLGMDWSPPPRKWNGKDTVWPHDHHTGWSYCVIIPSWVALPKTRAADPIVFYRVQVAVQSPEGITAMRGVLRRFNDFMNLFSDVKKSFPKKIIPPAPPKGILRMKTRALLEERRRSLEEWLTKLLSDIDISRSVAVASFLELEAAARSSFQNDNQGPSGEYPDYSSKISAHQSPPNSSSSTLIGGLSLASDYGSDTAYEASELGTASLGRDDNSEIAIDDLALDDDLSSPIEKLVKYGLSNIDEGLFMGQTILEQLEGLPKHKAHPRYNNNLKDGHNGNTSKASYLDKNGLVPSLEPVHGKVIGHARKLSDESVASDASSLRGGEFSSVSLRNSVGNGSLDHSGAEVSNAIEFHSNPELHFSHDALLFPKDHRHKMNRVLSTMHQRLVTAKTDMEDLISRLNQEITVKDYLTTMVKDLEVELETNKQKSKENLQQAILMEREKVTQMQWEMEELRHKSLEMELKLKYKEKKGENSFSVPTEEFTLQEKVALQEELESTKEQLKNVSKQFEELEGKSKADIRVLVKEVKSLRSTQAKLKQELSQTLEQKSETEELLQQEREMRQHANKAWSKLLSECKSLHGRLKKCSMNFSPDDDYNHDVESSSLSNALDLLTTSDDQLNLLLAEVNLLANGIQTATSMADGDDNDSIKVDTELRMILKDIFTENTRLRKQVNSYFQHNMRLRMSKEAHCTSYEGAIINHKRSRRKVTGKEKKELLKPFPLSFSFVKPYSSRKYFSRVLNPSRDPGFSTDQQFFYPSSMADDDYNDLDMGYEDEPPEPEIEEGAEEELDTNNDDVPGEPVEAEEKEDEEPVERVRKTSKFMTKYERARILGTRALQISMNAPVMVELEGETDPLEIAMKELRERKIPFTIRRYLPDGSYEDWGVDELIVEDSWKRQVGGA</sequence>
<evidence type="ECO:0000256" key="3">
    <source>
        <dbReference type="ARBA" id="ARBA00004514"/>
    </source>
</evidence>
<evidence type="ECO:0000256" key="8">
    <source>
        <dbReference type="ARBA" id="ARBA00022927"/>
    </source>
</evidence>
<dbReference type="SUPFAM" id="SSF64268">
    <property type="entry name" value="PX domain"/>
    <property type="match status" value="1"/>
</dbReference>
<dbReference type="AlphaFoldDB" id="A0A5A7TBT6"/>
<evidence type="ECO:0000256" key="2">
    <source>
        <dbReference type="ARBA" id="ARBA00004481"/>
    </source>
</evidence>
<feature type="compositionally biased region" description="Low complexity" evidence="16">
    <location>
        <begin position="191"/>
        <end position="200"/>
    </location>
</feature>
<keyword evidence="7" id="KW-0967">Endosome</keyword>
<dbReference type="SMART" id="SM00312">
    <property type="entry name" value="PX"/>
    <property type="match status" value="1"/>
</dbReference>
<dbReference type="Pfam" id="PF01192">
    <property type="entry name" value="RNA_pol_Rpb6"/>
    <property type="match status" value="1"/>
</dbReference>
<evidence type="ECO:0000256" key="4">
    <source>
        <dbReference type="ARBA" id="ARBA00022448"/>
    </source>
</evidence>
<evidence type="ECO:0000256" key="11">
    <source>
        <dbReference type="ARBA" id="ARBA00023163"/>
    </source>
</evidence>
<keyword evidence="4" id="KW-0813">Transport</keyword>
<dbReference type="HAMAP" id="MF_00192">
    <property type="entry name" value="RNApol_arch_Rpo6"/>
    <property type="match status" value="1"/>
</dbReference>
<keyword evidence="8" id="KW-0653">Protein transport</keyword>
<dbReference type="Proteomes" id="UP000321393">
    <property type="component" value="Unassembled WGS sequence"/>
</dbReference>
<dbReference type="InterPro" id="IPR006111">
    <property type="entry name" value="Rpo6/Rpb6"/>
</dbReference>
<evidence type="ECO:0000256" key="14">
    <source>
        <dbReference type="ARBA" id="ARBA00055681"/>
    </source>
</evidence>
<dbReference type="InterPro" id="IPR036161">
    <property type="entry name" value="RPB6/omega-like_sf"/>
</dbReference>
<evidence type="ECO:0000256" key="5">
    <source>
        <dbReference type="ARBA" id="ARBA00022478"/>
    </source>
</evidence>
<dbReference type="GO" id="GO:0006351">
    <property type="term" value="P:DNA-templated transcription"/>
    <property type="evidence" value="ECO:0007669"/>
    <property type="project" value="InterPro"/>
</dbReference>
<dbReference type="InterPro" id="IPR001683">
    <property type="entry name" value="PX_dom"/>
</dbReference>
<evidence type="ECO:0000256" key="12">
    <source>
        <dbReference type="ARBA" id="ARBA00023242"/>
    </source>
</evidence>
<evidence type="ECO:0000256" key="15">
    <source>
        <dbReference type="SAM" id="Coils"/>
    </source>
</evidence>
<gene>
    <name evidence="18" type="ORF">E6C27_scaffold92G003780</name>
</gene>
<dbReference type="Pfam" id="PF00787">
    <property type="entry name" value="PX"/>
    <property type="match status" value="1"/>
</dbReference>
<keyword evidence="5" id="KW-0240">DNA-directed RNA polymerase</keyword>
<comment type="similarity">
    <text evidence="13">Belongs to the archaeal Rpo6/eukaryotic RPB6 RNA polymerase subunit family.</text>
</comment>
<dbReference type="GO" id="GO:0010008">
    <property type="term" value="C:endosome membrane"/>
    <property type="evidence" value="ECO:0007669"/>
    <property type="project" value="UniProtKB-SubCell"/>
</dbReference>
<dbReference type="GO" id="GO:0003899">
    <property type="term" value="F:DNA-directed RNA polymerase activity"/>
    <property type="evidence" value="ECO:0007669"/>
    <property type="project" value="InterPro"/>
</dbReference>
<accession>A0A5A7TBT6</accession>
<dbReference type="PROSITE" id="PS01111">
    <property type="entry name" value="RNA_POL_K_14KD"/>
    <property type="match status" value="1"/>
</dbReference>
<dbReference type="STRING" id="1194695.A0A5A7TBT6"/>
<dbReference type="FunFam" id="3.90.940.10:FF:000003">
    <property type="entry name" value="DNA-directed RNA polymerases I, II, and III subunit RPABC2"/>
    <property type="match status" value="1"/>
</dbReference>
<feature type="region of interest" description="Disordered" evidence="16">
    <location>
        <begin position="168"/>
        <end position="200"/>
    </location>
</feature>
<proteinExistence type="inferred from homology"/>
<dbReference type="Gene3D" id="3.90.940.10">
    <property type="match status" value="1"/>
</dbReference>
<feature type="compositionally biased region" description="Acidic residues" evidence="16">
    <location>
        <begin position="783"/>
        <end position="828"/>
    </location>
</feature>
<dbReference type="GO" id="GO:0035091">
    <property type="term" value="F:phosphatidylinositol binding"/>
    <property type="evidence" value="ECO:0007669"/>
    <property type="project" value="InterPro"/>
</dbReference>
<evidence type="ECO:0000256" key="6">
    <source>
        <dbReference type="ARBA" id="ARBA00022490"/>
    </source>
</evidence>
<protein>
    <submittedName>
        <fullName evidence="18">PX domain-containing protein</fullName>
    </submittedName>
</protein>
<dbReference type="InterPro" id="IPR036871">
    <property type="entry name" value="PX_dom_sf"/>
</dbReference>
<dbReference type="SUPFAM" id="SSF63562">
    <property type="entry name" value="RPB6/omega subunit-like"/>
    <property type="match status" value="1"/>
</dbReference>
<feature type="domain" description="PX" evidence="17">
    <location>
        <begin position="48"/>
        <end position="165"/>
    </location>
</feature>
<dbReference type="PANTHER" id="PTHR46856">
    <property type="entry name" value="PX DOMAIN-CONTAINING PROTEIN EREL1-RELATED"/>
    <property type="match status" value="1"/>
</dbReference>
<dbReference type="InterPro" id="IPR020708">
    <property type="entry name" value="DNA-dir_RNA_polK_14-18kDa_CS"/>
</dbReference>
<reference evidence="18 19" key="1">
    <citation type="submission" date="2019-08" db="EMBL/GenBank/DDBJ databases">
        <title>Draft genome sequences of two oriental melons (Cucumis melo L. var makuwa).</title>
        <authorList>
            <person name="Kwon S.-Y."/>
        </authorList>
    </citation>
    <scope>NUCLEOTIDE SEQUENCE [LARGE SCALE GENOMIC DNA]</scope>
    <source>
        <strain evidence="19">cv. SW 3</strain>
        <tissue evidence="18">Leaf</tissue>
    </source>
</reference>
<dbReference type="Gene3D" id="3.30.1520.10">
    <property type="entry name" value="Phox-like domain"/>
    <property type="match status" value="1"/>
</dbReference>